<reference evidence="2 3" key="1">
    <citation type="submission" date="2016-01" db="EMBL/GenBank/DDBJ databases">
        <title>Investigation of taxonomic status of Bacillus aminovorans.</title>
        <authorList>
            <person name="Verma A."/>
            <person name="Pal Y."/>
            <person name="Krishnamurthi S."/>
        </authorList>
    </citation>
    <scope>NUCLEOTIDE SEQUENCE [LARGE SCALE GENOMIC DNA]</scope>
    <source>
        <strain evidence="2 3">DSM 1314</strain>
    </source>
</reference>
<proteinExistence type="predicted"/>
<dbReference type="AlphaFoldDB" id="A0A177LAY4"/>
<evidence type="ECO:0000313" key="3">
    <source>
        <dbReference type="Proteomes" id="UP000076935"/>
    </source>
</evidence>
<evidence type="ECO:0000256" key="1">
    <source>
        <dbReference type="SAM" id="Phobius"/>
    </source>
</evidence>
<evidence type="ECO:0000313" key="2">
    <source>
        <dbReference type="EMBL" id="OAH62345.1"/>
    </source>
</evidence>
<keyword evidence="3" id="KW-1185">Reference proteome</keyword>
<gene>
    <name evidence="2" type="ORF">AWH49_10295</name>
</gene>
<keyword evidence="1" id="KW-0812">Transmembrane</keyword>
<accession>A0A177LAY4</accession>
<comment type="caution">
    <text evidence="2">The sequence shown here is derived from an EMBL/GenBank/DDBJ whole genome shotgun (WGS) entry which is preliminary data.</text>
</comment>
<name>A0A177LAY4_9BACI</name>
<dbReference type="EMBL" id="LQWY01000009">
    <property type="protein sequence ID" value="OAH62345.1"/>
    <property type="molecule type" value="Genomic_DNA"/>
</dbReference>
<keyword evidence="1" id="KW-1133">Transmembrane helix</keyword>
<sequence>MAANQGQNSVEPIRDPEQIRTMKEYLLHQSYRDSFLFIFGINLGLGSAISCHSGSRTQGIRNIFESMKEKLGSFKLSELFYKRMSH</sequence>
<protein>
    <submittedName>
        <fullName evidence="2">Uncharacterized protein</fullName>
    </submittedName>
</protein>
<keyword evidence="1" id="KW-0472">Membrane</keyword>
<feature type="transmembrane region" description="Helical" evidence="1">
    <location>
        <begin position="34"/>
        <end position="51"/>
    </location>
</feature>
<dbReference type="Proteomes" id="UP000076935">
    <property type="component" value="Unassembled WGS sequence"/>
</dbReference>
<dbReference type="RefSeq" id="WP_063964818.1">
    <property type="nucleotide sequence ID" value="NZ_JBCNAN010000029.1"/>
</dbReference>
<organism evidence="2 3">
    <name type="scientific">Domibacillus aminovorans</name>
    <dbReference type="NCBI Taxonomy" id="29332"/>
    <lineage>
        <taxon>Bacteria</taxon>
        <taxon>Bacillati</taxon>
        <taxon>Bacillota</taxon>
        <taxon>Bacilli</taxon>
        <taxon>Bacillales</taxon>
        <taxon>Bacillaceae</taxon>
        <taxon>Domibacillus</taxon>
    </lineage>
</organism>